<accession>A0ABQ9B9N9</accession>
<evidence type="ECO:0000313" key="3">
    <source>
        <dbReference type="Proteomes" id="UP001141253"/>
    </source>
</evidence>
<keyword evidence="3" id="KW-1185">Reference proteome</keyword>
<reference evidence="2" key="1">
    <citation type="submission" date="2022-10" db="EMBL/GenBank/DDBJ databases">
        <authorList>
            <person name="Hyden B.L."/>
            <person name="Feng K."/>
            <person name="Yates T."/>
            <person name="Jawdy S."/>
            <person name="Smart L.B."/>
            <person name="Muchero W."/>
        </authorList>
    </citation>
    <scope>NUCLEOTIDE SEQUENCE</scope>
    <source>
        <tissue evidence="2">Shoot tip</tissue>
    </source>
</reference>
<organism evidence="2 3">
    <name type="scientific">Salix suchowensis</name>
    <dbReference type="NCBI Taxonomy" id="1278906"/>
    <lineage>
        <taxon>Eukaryota</taxon>
        <taxon>Viridiplantae</taxon>
        <taxon>Streptophyta</taxon>
        <taxon>Embryophyta</taxon>
        <taxon>Tracheophyta</taxon>
        <taxon>Spermatophyta</taxon>
        <taxon>Magnoliopsida</taxon>
        <taxon>eudicotyledons</taxon>
        <taxon>Gunneridae</taxon>
        <taxon>Pentapetalae</taxon>
        <taxon>rosids</taxon>
        <taxon>fabids</taxon>
        <taxon>Malpighiales</taxon>
        <taxon>Salicaceae</taxon>
        <taxon>Saliceae</taxon>
        <taxon>Salix</taxon>
    </lineage>
</organism>
<sequence>MSRLIRELQAYCSTLTVPCEGLKKNASSQRTLSVATQWTMVPTQGVRPDAFECELVAMVLRECYPYLRSIDPKPSMPSCNGAKDDHEPGF</sequence>
<protein>
    <submittedName>
        <fullName evidence="2">Uncharacterized protein</fullName>
    </submittedName>
</protein>
<reference evidence="2" key="2">
    <citation type="journal article" date="2023" name="Int. J. Mol. Sci.">
        <title>De Novo Assembly and Annotation of 11 Diverse Shrub Willow (Salix) Genomes Reveals Novel Gene Organization in Sex-Linked Regions.</title>
        <authorList>
            <person name="Hyden B."/>
            <person name="Feng K."/>
            <person name="Yates T.B."/>
            <person name="Jawdy S."/>
            <person name="Cereghino C."/>
            <person name="Smart L.B."/>
            <person name="Muchero W."/>
        </authorList>
    </citation>
    <scope>NUCLEOTIDE SEQUENCE</scope>
    <source>
        <tissue evidence="2">Shoot tip</tissue>
    </source>
</reference>
<proteinExistence type="predicted"/>
<dbReference type="EMBL" id="JAPFFI010000009">
    <property type="protein sequence ID" value="KAJ6380675.1"/>
    <property type="molecule type" value="Genomic_DNA"/>
</dbReference>
<comment type="caution">
    <text evidence="2">The sequence shown here is derived from an EMBL/GenBank/DDBJ whole genome shotgun (WGS) entry which is preliminary data.</text>
</comment>
<name>A0ABQ9B9N9_9ROSI</name>
<feature type="region of interest" description="Disordered" evidence="1">
    <location>
        <begin position="70"/>
        <end position="90"/>
    </location>
</feature>
<dbReference type="Proteomes" id="UP001141253">
    <property type="component" value="Chromosome 6"/>
</dbReference>
<evidence type="ECO:0000313" key="2">
    <source>
        <dbReference type="EMBL" id="KAJ6380675.1"/>
    </source>
</evidence>
<evidence type="ECO:0000256" key="1">
    <source>
        <dbReference type="SAM" id="MobiDB-lite"/>
    </source>
</evidence>
<gene>
    <name evidence="2" type="ORF">OIU77_029551</name>
</gene>